<comment type="caution">
    <text evidence="2">The sequence shown here is derived from an EMBL/GenBank/DDBJ whole genome shotgun (WGS) entry which is preliminary data.</text>
</comment>
<dbReference type="Proteomes" id="UP000722989">
    <property type="component" value="Unassembled WGS sequence"/>
</dbReference>
<name>A0ABX0XZI1_9ACTN</name>
<accession>A0ABX0XZI1</accession>
<dbReference type="InterPro" id="IPR011051">
    <property type="entry name" value="RmlC_Cupin_sf"/>
</dbReference>
<keyword evidence="3" id="KW-1185">Reference proteome</keyword>
<organism evidence="2 3">
    <name type="scientific">Planosporangium thailandense</name>
    <dbReference type="NCBI Taxonomy" id="765197"/>
    <lineage>
        <taxon>Bacteria</taxon>
        <taxon>Bacillati</taxon>
        <taxon>Actinomycetota</taxon>
        <taxon>Actinomycetes</taxon>
        <taxon>Micromonosporales</taxon>
        <taxon>Micromonosporaceae</taxon>
        <taxon>Planosporangium</taxon>
    </lineage>
</organism>
<evidence type="ECO:0000313" key="2">
    <source>
        <dbReference type="EMBL" id="NJC71477.1"/>
    </source>
</evidence>
<reference evidence="2 3" key="1">
    <citation type="submission" date="2020-03" db="EMBL/GenBank/DDBJ databases">
        <title>WGS of the type strain of Planosporangium spp.</title>
        <authorList>
            <person name="Thawai C."/>
        </authorList>
    </citation>
    <scope>NUCLEOTIDE SEQUENCE [LARGE SCALE GENOMIC DNA]</scope>
    <source>
        <strain evidence="2 3">TBRC 5610</strain>
    </source>
</reference>
<dbReference type="InterPro" id="IPR013096">
    <property type="entry name" value="Cupin_2"/>
</dbReference>
<sequence length="120" mass="12732">MATPPAGVTGTIIYRKTIGDTDYILREITVQPGGTTGWHTHEGTLYGVIRSGTLTHEMADCTTVDTYRTGQLIVEESGAEHVHRGVNLGKTPLVLDVLYVDPKGAPLSDDAADPGCPELG</sequence>
<feature type="domain" description="Cupin type-2" evidence="1">
    <location>
        <begin position="28"/>
        <end position="95"/>
    </location>
</feature>
<dbReference type="SUPFAM" id="SSF51182">
    <property type="entry name" value="RmlC-like cupins"/>
    <property type="match status" value="1"/>
</dbReference>
<dbReference type="InterPro" id="IPR014710">
    <property type="entry name" value="RmlC-like_jellyroll"/>
</dbReference>
<evidence type="ECO:0000259" key="1">
    <source>
        <dbReference type="Pfam" id="PF07883"/>
    </source>
</evidence>
<gene>
    <name evidence="2" type="ORF">HC031_17385</name>
</gene>
<dbReference type="Gene3D" id="2.60.120.10">
    <property type="entry name" value="Jelly Rolls"/>
    <property type="match status" value="1"/>
</dbReference>
<evidence type="ECO:0000313" key="3">
    <source>
        <dbReference type="Proteomes" id="UP000722989"/>
    </source>
</evidence>
<protein>
    <submittedName>
        <fullName evidence="2">Cupin domain-containing protein</fullName>
    </submittedName>
</protein>
<dbReference type="Pfam" id="PF07883">
    <property type="entry name" value="Cupin_2"/>
    <property type="match status" value="1"/>
</dbReference>
<dbReference type="EMBL" id="JAATVY010000012">
    <property type="protein sequence ID" value="NJC71477.1"/>
    <property type="molecule type" value="Genomic_DNA"/>
</dbReference>
<proteinExistence type="predicted"/>